<dbReference type="GO" id="GO:0009055">
    <property type="term" value="F:electron transfer activity"/>
    <property type="evidence" value="ECO:0007669"/>
    <property type="project" value="InterPro"/>
</dbReference>
<dbReference type="InterPro" id="IPR000049">
    <property type="entry name" value="ET-Flavoprotein_bsu_CS"/>
</dbReference>
<dbReference type="Pfam" id="PF13927">
    <property type="entry name" value="Ig_3"/>
    <property type="match status" value="1"/>
</dbReference>
<keyword evidence="11" id="KW-0812">Transmembrane</keyword>
<evidence type="ECO:0000256" key="11">
    <source>
        <dbReference type="SAM" id="Phobius"/>
    </source>
</evidence>
<feature type="compositionally biased region" description="Gly residues" evidence="10">
    <location>
        <begin position="967"/>
        <end position="976"/>
    </location>
</feature>
<name>A0AAN8R7G1_9TELE</name>
<comment type="subunit">
    <text evidence="9">Heterodimer composed of ETFA and ETFB. Identified in a complex that contains ETFA, ETFB and ETFRF1. Interacts with ACADM.</text>
</comment>
<dbReference type="PROSITE" id="PS01065">
    <property type="entry name" value="ETF_BETA"/>
    <property type="match status" value="1"/>
</dbReference>
<dbReference type="Gene3D" id="3.40.50.620">
    <property type="entry name" value="HUPs"/>
    <property type="match status" value="2"/>
</dbReference>
<feature type="domain" description="Ig-like" evidence="12">
    <location>
        <begin position="675"/>
        <end position="765"/>
    </location>
</feature>
<evidence type="ECO:0000313" key="14">
    <source>
        <dbReference type="Proteomes" id="UP001356427"/>
    </source>
</evidence>
<feature type="region of interest" description="Disordered" evidence="10">
    <location>
        <begin position="924"/>
        <end position="976"/>
    </location>
</feature>
<dbReference type="SMART" id="SM00893">
    <property type="entry name" value="ETF"/>
    <property type="match status" value="1"/>
</dbReference>
<evidence type="ECO:0000256" key="5">
    <source>
        <dbReference type="ARBA" id="ARBA00022737"/>
    </source>
</evidence>
<dbReference type="InterPro" id="IPR012255">
    <property type="entry name" value="ETF_b"/>
</dbReference>
<dbReference type="InterPro" id="IPR003961">
    <property type="entry name" value="FN3_dom"/>
</dbReference>
<accession>A0AAN8R7G1</accession>
<dbReference type="SMART" id="SM00409">
    <property type="entry name" value="IG"/>
    <property type="match status" value="2"/>
</dbReference>
<dbReference type="SMART" id="SM00408">
    <property type="entry name" value="IGc2"/>
    <property type="match status" value="1"/>
</dbReference>
<evidence type="ECO:0000259" key="12">
    <source>
        <dbReference type="PROSITE" id="PS50835"/>
    </source>
</evidence>
<keyword evidence="5" id="KW-0677">Repeat</keyword>
<dbReference type="SUPFAM" id="SSF52402">
    <property type="entry name" value="Adenine nucleotide alpha hydrolases-like"/>
    <property type="match status" value="2"/>
</dbReference>
<dbReference type="PANTHER" id="PTHR21294">
    <property type="entry name" value="ELECTRON TRANSFER FLAVOPROTEIN BETA-SUBUNIT"/>
    <property type="match status" value="1"/>
</dbReference>
<dbReference type="InterPro" id="IPR038717">
    <property type="entry name" value="Tc1-like_DDE_dom"/>
</dbReference>
<evidence type="ECO:0000256" key="3">
    <source>
        <dbReference type="ARBA" id="ARBA00016797"/>
    </source>
</evidence>
<feature type="transmembrane region" description="Helical" evidence="11">
    <location>
        <begin position="874"/>
        <end position="899"/>
    </location>
</feature>
<dbReference type="InterPro" id="IPR036116">
    <property type="entry name" value="FN3_sf"/>
</dbReference>
<evidence type="ECO:0000256" key="1">
    <source>
        <dbReference type="ARBA" id="ARBA00004305"/>
    </source>
</evidence>
<evidence type="ECO:0000256" key="8">
    <source>
        <dbReference type="ARBA" id="ARBA00045835"/>
    </source>
</evidence>
<keyword evidence="11" id="KW-1133">Transmembrane helix</keyword>
<proteinExistence type="inferred from homology"/>
<keyword evidence="11" id="KW-0472">Membrane</keyword>
<comment type="subcellular location">
    <subcellularLocation>
        <location evidence="1">Mitochondrion matrix</location>
    </subcellularLocation>
</comment>
<reference evidence="13 14" key="1">
    <citation type="submission" date="2021-04" db="EMBL/GenBank/DDBJ databases">
        <authorList>
            <person name="De Guttry C."/>
            <person name="Zahm M."/>
            <person name="Klopp C."/>
            <person name="Cabau C."/>
            <person name="Louis A."/>
            <person name="Berthelot C."/>
            <person name="Parey E."/>
            <person name="Roest Crollius H."/>
            <person name="Montfort J."/>
            <person name="Robinson-Rechavi M."/>
            <person name="Bucao C."/>
            <person name="Bouchez O."/>
            <person name="Gislard M."/>
            <person name="Lluch J."/>
            <person name="Milhes M."/>
            <person name="Lampietro C."/>
            <person name="Lopez Roques C."/>
            <person name="Donnadieu C."/>
            <person name="Braasch I."/>
            <person name="Desvignes T."/>
            <person name="Postlethwait J."/>
            <person name="Bobe J."/>
            <person name="Wedekind C."/>
            <person name="Guiguen Y."/>
        </authorList>
    </citation>
    <scope>NUCLEOTIDE SEQUENCE [LARGE SCALE GENOMIC DNA]</scope>
    <source>
        <strain evidence="13">Cs_M1</strain>
        <tissue evidence="13">Blood</tissue>
    </source>
</reference>
<dbReference type="InterPro" id="IPR003599">
    <property type="entry name" value="Ig_sub"/>
</dbReference>
<dbReference type="PANTHER" id="PTHR21294:SF8">
    <property type="entry name" value="ELECTRON TRANSFER FLAVOPROTEIN SUBUNIT BETA"/>
    <property type="match status" value="1"/>
</dbReference>
<comment type="function">
    <text evidence="8">Heterodimeric electron transfer flavoprotein that accepts electrons from several mitochondrial dehydrogenases, including acyl-CoA dehydrogenases, glutaryl-CoA and sarcosine dehydrogenase. It transfers the electrons to the main mitochondrial respiratory chain via ETF-ubiquinone oxidoreductase. Required for normal mitochondrial fatty acid oxidation and normal amino acid metabolism. ETFB binds an AMP molecule that probably has a purely structural role.</text>
</comment>
<feature type="domain" description="Ig-like" evidence="12">
    <location>
        <begin position="502"/>
        <end position="581"/>
    </location>
</feature>
<organism evidence="13 14">
    <name type="scientific">Coregonus suidteri</name>
    <dbReference type="NCBI Taxonomy" id="861788"/>
    <lineage>
        <taxon>Eukaryota</taxon>
        <taxon>Metazoa</taxon>
        <taxon>Chordata</taxon>
        <taxon>Craniata</taxon>
        <taxon>Vertebrata</taxon>
        <taxon>Euteleostomi</taxon>
        <taxon>Actinopterygii</taxon>
        <taxon>Neopterygii</taxon>
        <taxon>Teleostei</taxon>
        <taxon>Protacanthopterygii</taxon>
        <taxon>Salmoniformes</taxon>
        <taxon>Salmonidae</taxon>
        <taxon>Coregoninae</taxon>
        <taxon>Coregonus</taxon>
    </lineage>
</organism>
<dbReference type="InterPro" id="IPR003598">
    <property type="entry name" value="Ig_sub2"/>
</dbReference>
<evidence type="ECO:0000256" key="7">
    <source>
        <dbReference type="ARBA" id="ARBA00023319"/>
    </source>
</evidence>
<dbReference type="CDD" id="cd01714">
    <property type="entry name" value="ETF_beta"/>
    <property type="match status" value="1"/>
</dbReference>
<protein>
    <recommendedName>
        <fullName evidence="3">Electron transfer flavoprotein subunit beta</fullName>
    </recommendedName>
</protein>
<dbReference type="Pfam" id="PF13358">
    <property type="entry name" value="DDE_3"/>
    <property type="match status" value="1"/>
</dbReference>
<dbReference type="PROSITE" id="PS50835">
    <property type="entry name" value="IG_LIKE"/>
    <property type="match status" value="2"/>
</dbReference>
<evidence type="ECO:0000256" key="6">
    <source>
        <dbReference type="ARBA" id="ARBA00022982"/>
    </source>
</evidence>
<dbReference type="InterPro" id="IPR014730">
    <property type="entry name" value="ETF_a/b_N"/>
</dbReference>
<sequence length="976" mass="106324">MSRVLVGVKRVIDYAVKIRVKPDNSGVVTDGVKHSMNPFCEIAVEEAVKLKEKKFIKEVVAVSCGPTQVTHDNNPKHTARATKEWLRKKHFKVLEWPSQSPDLNPIENLWRELKVRVAQRQPQNITALEEICMEEWAKIPATVCENLVKTYRKRLTCVIANKGRPSVLHWPWGVTAASTWRCQGKDYEAMGPLQVSKIFAALAKKEEASLVILGKQAIDDDCNQTGQMTAALLDWPQGTFASEVTIDGDKVKVVREIDGGLETIKISMPAVLTADLRLNTPRYATLPNIMKAKKKKIANMKPADLGVDMVSRVEVLRVDEPPTRLAGVKVETVDDLMGSLPVVTWTLGSSVAPDISAIHRDVLKIEADGSLTFQNVLFVYSNTYTVDIVKSGLKAVSATFVLKVYDYIQNVSVNTEPAEAIEGAGMFTLQYSTLQGEADQWRWYFNSVEIQTNSHYTVGQKSLVIHQPNRTDTGLYTLVLTNPFSTVTSHRKITVLYGPDEPMLGASPSQAFFVSGDSLSLSCQAEGVPQPSTSWMFGGQTLPVSQRGSLNLTNVQTSQGGIYTCVLVNENTRTQLKRNLTVNIYESPTASPLCSVNAVNGNVDLQFHCQWPGGTPEALLAFPALNNATSGAGDFSLTMPASQDIHGKMVLCMAYHPLHQTQCNITATGPAEFLPMVLTTVDQDGKIVVTIHCNSHATPKAMVTWSKGSELLANGLQYQINMDTAQLSIHNFNTSTAHLYTYTCNCSNPLGNNGKKTQLLGPTISDSSLFPNQDGTIVTMTWEVPPTSVITGFDIQMSGPDLLSGNKNGSRRKRATEGFRSIQQRPGSSRSTDIFVLDPKSTYYFRVIPIAGRTQGEPSGVQIIGPGGLSRPQIIGLAVGIPCSLLFLLLLIGLIYLCVNCCRKKRDHPNALAMGVTAAPTLEVSGKGDTRPGAPCRSPRSFSPLAQEGGKAYFSPGGKPRAPHFPLGGGPIEGKR</sequence>
<evidence type="ECO:0000313" key="13">
    <source>
        <dbReference type="EMBL" id="KAK6326164.1"/>
    </source>
</evidence>
<comment type="caution">
    <text evidence="13">The sequence shown here is derived from an EMBL/GenBank/DDBJ whole genome shotgun (WGS) entry which is preliminary data.</text>
</comment>
<dbReference type="SUPFAM" id="SSF48726">
    <property type="entry name" value="Immunoglobulin"/>
    <property type="match status" value="3"/>
</dbReference>
<dbReference type="InterPro" id="IPR013098">
    <property type="entry name" value="Ig_I-set"/>
</dbReference>
<dbReference type="InterPro" id="IPR014729">
    <property type="entry name" value="Rossmann-like_a/b/a_fold"/>
</dbReference>
<keyword evidence="6" id="KW-0249">Electron transport</keyword>
<dbReference type="InterPro" id="IPR013783">
    <property type="entry name" value="Ig-like_fold"/>
</dbReference>
<keyword evidence="4" id="KW-0813">Transport</keyword>
<dbReference type="InterPro" id="IPR033948">
    <property type="entry name" value="ETF_beta_N"/>
</dbReference>
<dbReference type="Pfam" id="PF01012">
    <property type="entry name" value="ETF"/>
    <property type="match status" value="1"/>
</dbReference>
<evidence type="ECO:0000256" key="2">
    <source>
        <dbReference type="ARBA" id="ARBA00007557"/>
    </source>
</evidence>
<dbReference type="GO" id="GO:0033539">
    <property type="term" value="P:fatty acid beta-oxidation using acyl-CoA dehydrogenase"/>
    <property type="evidence" value="ECO:0007669"/>
    <property type="project" value="TreeGrafter"/>
</dbReference>
<dbReference type="EMBL" id="JAGTTL010000002">
    <property type="protein sequence ID" value="KAK6326164.1"/>
    <property type="molecule type" value="Genomic_DNA"/>
</dbReference>
<gene>
    <name evidence="13" type="ORF">J4Q44_G00018090</name>
</gene>
<keyword evidence="14" id="KW-1185">Reference proteome</keyword>
<evidence type="ECO:0000256" key="9">
    <source>
        <dbReference type="ARBA" id="ARBA00046893"/>
    </source>
</evidence>
<dbReference type="Proteomes" id="UP001356427">
    <property type="component" value="Unassembled WGS sequence"/>
</dbReference>
<evidence type="ECO:0000256" key="10">
    <source>
        <dbReference type="SAM" id="MobiDB-lite"/>
    </source>
</evidence>
<evidence type="ECO:0000256" key="4">
    <source>
        <dbReference type="ARBA" id="ARBA00022448"/>
    </source>
</evidence>
<dbReference type="InterPro" id="IPR036179">
    <property type="entry name" value="Ig-like_dom_sf"/>
</dbReference>
<dbReference type="AlphaFoldDB" id="A0AAN8R7G1"/>
<dbReference type="InterPro" id="IPR007110">
    <property type="entry name" value="Ig-like_dom"/>
</dbReference>
<dbReference type="Gene3D" id="2.60.40.10">
    <property type="entry name" value="Immunoglobulins"/>
    <property type="match status" value="4"/>
</dbReference>
<dbReference type="CDD" id="cd00063">
    <property type="entry name" value="FN3"/>
    <property type="match status" value="1"/>
</dbReference>
<dbReference type="Pfam" id="PF07679">
    <property type="entry name" value="I-set"/>
    <property type="match status" value="1"/>
</dbReference>
<dbReference type="GO" id="GO:0009063">
    <property type="term" value="P:amino acid catabolic process"/>
    <property type="evidence" value="ECO:0007669"/>
    <property type="project" value="TreeGrafter"/>
</dbReference>
<dbReference type="GO" id="GO:0005759">
    <property type="term" value="C:mitochondrial matrix"/>
    <property type="evidence" value="ECO:0007669"/>
    <property type="project" value="UniProtKB-SubCell"/>
</dbReference>
<comment type="similarity">
    <text evidence="2">Belongs to the ETF beta-subunit/FixA family.</text>
</comment>
<keyword evidence="7" id="KW-0393">Immunoglobulin domain</keyword>
<dbReference type="SUPFAM" id="SSF49265">
    <property type="entry name" value="Fibronectin type III"/>
    <property type="match status" value="1"/>
</dbReference>